<evidence type="ECO:0000259" key="3">
    <source>
        <dbReference type="Pfam" id="PF13490"/>
    </source>
</evidence>
<feature type="compositionally biased region" description="Basic and acidic residues" evidence="1">
    <location>
        <begin position="235"/>
        <end position="262"/>
    </location>
</feature>
<name>A0A1H3YY39_9BACT</name>
<dbReference type="STRING" id="408074.SAMN05660909_01034"/>
<reference evidence="5" key="1">
    <citation type="submission" date="2016-10" db="EMBL/GenBank/DDBJ databases">
        <authorList>
            <person name="Varghese N."/>
            <person name="Submissions S."/>
        </authorList>
    </citation>
    <scope>NUCLEOTIDE SEQUENCE [LARGE SCALE GENOMIC DNA]</scope>
    <source>
        <strain evidence="5">DSM 23920</strain>
    </source>
</reference>
<keyword evidence="2" id="KW-0472">Membrane</keyword>
<dbReference type="EMBL" id="FNRL01000003">
    <property type="protein sequence ID" value="SEA16429.1"/>
    <property type="molecule type" value="Genomic_DNA"/>
</dbReference>
<dbReference type="InterPro" id="IPR027383">
    <property type="entry name" value="Znf_put"/>
</dbReference>
<evidence type="ECO:0000313" key="5">
    <source>
        <dbReference type="Proteomes" id="UP000199656"/>
    </source>
</evidence>
<organism evidence="4 5">
    <name type="scientific">Chitinophaga terrae</name>
    <name type="common">ex Kim and Jung 2007</name>
    <dbReference type="NCBI Taxonomy" id="408074"/>
    <lineage>
        <taxon>Bacteria</taxon>
        <taxon>Pseudomonadati</taxon>
        <taxon>Bacteroidota</taxon>
        <taxon>Chitinophagia</taxon>
        <taxon>Chitinophagales</taxon>
        <taxon>Chitinophagaceae</taxon>
        <taxon>Chitinophaga</taxon>
    </lineage>
</organism>
<dbReference type="Proteomes" id="UP000199656">
    <property type="component" value="Unassembled WGS sequence"/>
</dbReference>
<sequence>MLSNKQHNEKILKIFSAIRCVNKDQLPRYMDGRLTEVEKHLLEQHLVDCDLCYGALQALEKEGEQEQYQDLTSKLQRYVKDSIQPVSHVQKVAQYTKKEKTKEHLLFYFWVFAFIGLGIGSVYVLRGHIRNQPPPVRYVAAVNPASDSNAAENNGPAPATNAAVVAPVNNAHASTPNPVNLPNDPVASAATAKTPASVDSAAIKKALALKAAQKKATADSLAKVKRAQLLQKQQDSIRREAEKAKEKEAEKPKEKDKSDEQPKQAPKQETAAVKEKENNPEPAKKEAAQPTAVDSDEYLYKAAMVFQQQGNYNEAIDRYRRLESVSSGKYKEMARYQLAVCYRNKGQTGKARRMFKEVIRMDGSMKNAAQQALDGL</sequence>
<feature type="transmembrane region" description="Helical" evidence="2">
    <location>
        <begin position="105"/>
        <end position="125"/>
    </location>
</feature>
<dbReference type="OrthoDB" id="654035at2"/>
<dbReference type="SMART" id="SM00028">
    <property type="entry name" value="TPR"/>
    <property type="match status" value="2"/>
</dbReference>
<keyword evidence="2" id="KW-1133">Transmembrane helix</keyword>
<dbReference type="RefSeq" id="WP_089759341.1">
    <property type="nucleotide sequence ID" value="NZ_BKAT01000002.1"/>
</dbReference>
<feature type="region of interest" description="Disordered" evidence="1">
    <location>
        <begin position="230"/>
        <end position="292"/>
    </location>
</feature>
<evidence type="ECO:0000256" key="2">
    <source>
        <dbReference type="SAM" id="Phobius"/>
    </source>
</evidence>
<feature type="domain" description="Putative zinc-finger" evidence="3">
    <location>
        <begin position="24"/>
        <end position="52"/>
    </location>
</feature>
<proteinExistence type="predicted"/>
<keyword evidence="2" id="KW-0812">Transmembrane</keyword>
<dbReference type="SUPFAM" id="SSF48452">
    <property type="entry name" value="TPR-like"/>
    <property type="match status" value="1"/>
</dbReference>
<accession>A0A1H3YY39</accession>
<gene>
    <name evidence="4" type="ORF">SAMN05660909_01034</name>
</gene>
<dbReference type="InterPro" id="IPR019734">
    <property type="entry name" value="TPR_rpt"/>
</dbReference>
<dbReference type="InterPro" id="IPR011990">
    <property type="entry name" value="TPR-like_helical_dom_sf"/>
</dbReference>
<evidence type="ECO:0000313" key="4">
    <source>
        <dbReference type="EMBL" id="SEA16429.1"/>
    </source>
</evidence>
<evidence type="ECO:0000256" key="1">
    <source>
        <dbReference type="SAM" id="MobiDB-lite"/>
    </source>
</evidence>
<dbReference type="Pfam" id="PF13490">
    <property type="entry name" value="zf-HC2"/>
    <property type="match status" value="1"/>
</dbReference>
<keyword evidence="5" id="KW-1185">Reference proteome</keyword>
<protein>
    <submittedName>
        <fullName evidence="4">Tetratricopeptide repeat-containing protein</fullName>
    </submittedName>
</protein>
<feature type="compositionally biased region" description="Basic and acidic residues" evidence="1">
    <location>
        <begin position="272"/>
        <end position="287"/>
    </location>
</feature>
<dbReference type="Gene3D" id="1.25.40.10">
    <property type="entry name" value="Tetratricopeptide repeat domain"/>
    <property type="match status" value="1"/>
</dbReference>
<dbReference type="AlphaFoldDB" id="A0A1H3YY39"/>